<proteinExistence type="inferred from homology"/>
<accession>A0ABP9PC06</accession>
<dbReference type="Pfam" id="PF00743">
    <property type="entry name" value="FMO-like"/>
    <property type="match status" value="1"/>
</dbReference>
<name>A0ABP9PC06_9ACTN</name>
<keyword evidence="4" id="KW-0521">NADP</keyword>
<keyword evidence="8" id="KW-1185">Reference proteome</keyword>
<gene>
    <name evidence="7" type="ORF">GCM10023340_10670</name>
</gene>
<dbReference type="RefSeq" id="WP_345455271.1">
    <property type="nucleotide sequence ID" value="NZ_BAABKG010000001.1"/>
</dbReference>
<dbReference type="SUPFAM" id="SSF51905">
    <property type="entry name" value="FAD/NAD(P)-binding domain"/>
    <property type="match status" value="2"/>
</dbReference>
<comment type="caution">
    <text evidence="7">The sequence shown here is derived from an EMBL/GenBank/DDBJ whole genome shotgun (WGS) entry which is preliminary data.</text>
</comment>
<dbReference type="InterPro" id="IPR020946">
    <property type="entry name" value="Flavin_mOase-like"/>
</dbReference>
<evidence type="ECO:0000256" key="2">
    <source>
        <dbReference type="ARBA" id="ARBA00022630"/>
    </source>
</evidence>
<evidence type="ECO:0000256" key="5">
    <source>
        <dbReference type="ARBA" id="ARBA00023002"/>
    </source>
</evidence>
<evidence type="ECO:0000256" key="1">
    <source>
        <dbReference type="ARBA" id="ARBA00010139"/>
    </source>
</evidence>
<keyword evidence="5" id="KW-0560">Oxidoreductase</keyword>
<protein>
    <submittedName>
        <fullName evidence="7">NAD(P)/FAD-dependent oxidoreductase</fullName>
    </submittedName>
</protein>
<dbReference type="InterPro" id="IPR036188">
    <property type="entry name" value="FAD/NAD-bd_sf"/>
</dbReference>
<evidence type="ECO:0000313" key="7">
    <source>
        <dbReference type="EMBL" id="GAA5143977.1"/>
    </source>
</evidence>
<evidence type="ECO:0000313" key="8">
    <source>
        <dbReference type="Proteomes" id="UP001500221"/>
    </source>
</evidence>
<dbReference type="Gene3D" id="3.50.50.60">
    <property type="entry name" value="FAD/NAD(P)-binding domain"/>
    <property type="match status" value="2"/>
</dbReference>
<keyword evidence="2" id="KW-0285">Flavoprotein</keyword>
<evidence type="ECO:0000256" key="3">
    <source>
        <dbReference type="ARBA" id="ARBA00022827"/>
    </source>
</evidence>
<evidence type="ECO:0000256" key="6">
    <source>
        <dbReference type="SAM" id="MobiDB-lite"/>
    </source>
</evidence>
<dbReference type="PANTHER" id="PTHR43098">
    <property type="entry name" value="L-ORNITHINE N(5)-MONOOXYGENASE-RELATED"/>
    <property type="match status" value="1"/>
</dbReference>
<dbReference type="Proteomes" id="UP001500221">
    <property type="component" value="Unassembled WGS sequence"/>
</dbReference>
<feature type="region of interest" description="Disordered" evidence="6">
    <location>
        <begin position="1"/>
        <end position="21"/>
    </location>
</feature>
<dbReference type="InterPro" id="IPR050775">
    <property type="entry name" value="FAD-binding_Monooxygenases"/>
</dbReference>
<comment type="similarity">
    <text evidence="1">Belongs to the FAD-binding monooxygenase family.</text>
</comment>
<evidence type="ECO:0000256" key="4">
    <source>
        <dbReference type="ARBA" id="ARBA00022857"/>
    </source>
</evidence>
<keyword evidence="3" id="KW-0274">FAD</keyword>
<organism evidence="7 8">
    <name type="scientific">Nocardioides marinquilinus</name>
    <dbReference type="NCBI Taxonomy" id="1210400"/>
    <lineage>
        <taxon>Bacteria</taxon>
        <taxon>Bacillati</taxon>
        <taxon>Actinomycetota</taxon>
        <taxon>Actinomycetes</taxon>
        <taxon>Propionibacteriales</taxon>
        <taxon>Nocardioidaceae</taxon>
        <taxon>Nocardioides</taxon>
    </lineage>
</organism>
<dbReference type="EMBL" id="BAABKG010000001">
    <property type="protein sequence ID" value="GAA5143977.1"/>
    <property type="molecule type" value="Genomic_DNA"/>
</dbReference>
<dbReference type="PANTHER" id="PTHR43098:SF5">
    <property type="entry name" value="DUAL-FUNCTIONAL MONOOXYGENASE_METHYLTRANSFERASE PSOF"/>
    <property type="match status" value="1"/>
</dbReference>
<reference evidence="8" key="1">
    <citation type="journal article" date="2019" name="Int. J. Syst. Evol. Microbiol.">
        <title>The Global Catalogue of Microorganisms (GCM) 10K type strain sequencing project: providing services to taxonomists for standard genome sequencing and annotation.</title>
        <authorList>
            <consortium name="The Broad Institute Genomics Platform"/>
            <consortium name="The Broad Institute Genome Sequencing Center for Infectious Disease"/>
            <person name="Wu L."/>
            <person name="Ma J."/>
        </authorList>
    </citation>
    <scope>NUCLEOTIDE SEQUENCE [LARGE SCALE GENOMIC DNA]</scope>
    <source>
        <strain evidence="8">JCM 18459</strain>
    </source>
</reference>
<sequence length="559" mass="62774">MSDQVDEVSETTGQAGQDGGADGVREVDAIVIGTGFAGIYSIHKLRNVDGLSVQAFENASDVGGTWYWNQYPGARSDTEVNAYCYSFDKDLFHEWKWSERYPRQQEIWSYLKHVADRYDLRRSVQFDTQVETATWDDDASRWVVTTDRGETWRAQFLVEAVGLLSATKVPHFAGMDRFAGEVHHTARWPQDEPDLSGKRVGVIGTGSSGVQVISELGDKVGSLTVFQRTPQWVVPSKHRPIAPGLLERIENDYEGYWHDVLYSVTAFGFEESDVAGEEVSYDERIRAFEEQYERGGGFQYMFQAFNDVAVSRVTNAAATEVIARKIRQTVKDPVTANLLIPSDLYAKRPLCCDGYYETYNRENVSLVDVQHNPIVEITERGIRTEDGTEHELDVIVLATGFDAVSGNQLKIQHTGRDGVSLHDHWKHRPRTHLGLMAHHFPNLYMIYGPMGPFTNQPPLHEAQVNWVAGTIQHVREHDLGSIEPTADAEEAWIAECDEGASGTLFAVTNSWINGSNIPGKPIINMFYMSGSGAYMDKMEEEEKADYAENFSLGRDRVPA</sequence>